<proteinExistence type="predicted"/>
<organism evidence="3 4">
    <name type="scientific">Pseudonocardia humida</name>
    <dbReference type="NCBI Taxonomy" id="2800819"/>
    <lineage>
        <taxon>Bacteria</taxon>
        <taxon>Bacillati</taxon>
        <taxon>Actinomycetota</taxon>
        <taxon>Actinomycetes</taxon>
        <taxon>Pseudonocardiales</taxon>
        <taxon>Pseudonocardiaceae</taxon>
        <taxon>Pseudonocardia</taxon>
    </lineage>
</organism>
<accession>A0ABT0ZTU9</accession>
<name>A0ABT0ZTU9_9PSEU</name>
<feature type="signal peptide" evidence="1">
    <location>
        <begin position="1"/>
        <end position="18"/>
    </location>
</feature>
<dbReference type="Pfam" id="PF04213">
    <property type="entry name" value="HtaA"/>
    <property type="match status" value="1"/>
</dbReference>
<evidence type="ECO:0000313" key="4">
    <source>
        <dbReference type="Proteomes" id="UP001165283"/>
    </source>
</evidence>
<dbReference type="EMBL" id="JAGSOV010000009">
    <property type="protein sequence ID" value="MCO1654139.1"/>
    <property type="molecule type" value="Genomic_DNA"/>
</dbReference>
<dbReference type="Proteomes" id="UP001165283">
    <property type="component" value="Unassembled WGS sequence"/>
</dbReference>
<keyword evidence="4" id="KW-1185">Reference proteome</keyword>
<gene>
    <name evidence="3" type="ORF">KDL28_03625</name>
</gene>
<protein>
    <submittedName>
        <fullName evidence="3">HtaA domain-containing protein</fullName>
    </submittedName>
</protein>
<evidence type="ECO:0000313" key="3">
    <source>
        <dbReference type="EMBL" id="MCO1654139.1"/>
    </source>
</evidence>
<evidence type="ECO:0000259" key="2">
    <source>
        <dbReference type="Pfam" id="PF04213"/>
    </source>
</evidence>
<comment type="caution">
    <text evidence="3">The sequence shown here is derived from an EMBL/GenBank/DDBJ whole genome shotgun (WGS) entry which is preliminary data.</text>
</comment>
<dbReference type="RefSeq" id="WP_252435745.1">
    <property type="nucleotide sequence ID" value="NZ_JAGSOV010000009.1"/>
</dbReference>
<dbReference type="InterPro" id="IPR007331">
    <property type="entry name" value="Htaa"/>
</dbReference>
<feature type="chain" id="PRO_5045326550" evidence="1">
    <location>
        <begin position="19"/>
        <end position="198"/>
    </location>
</feature>
<keyword evidence="1" id="KW-0732">Signal</keyword>
<sequence>MTVAVGAAGLAVATPATAATAAPATVAVAPATDPHEQGGAADLQGGRTTLKLDEDTAALLADNGVSVTPTGDAHAKGGRISFPVTGGSLDPATTLGTVEHSGGLEFSAGDVSLGVQDFVIDTAEGVLTARVSGTDTRVPLLALDASEASVEADDKGVTVRGVSATLTAEAAAALNETFGVSLFSEGVSIGTAKVVACI</sequence>
<feature type="domain" description="Htaa" evidence="2">
    <location>
        <begin position="66"/>
        <end position="176"/>
    </location>
</feature>
<evidence type="ECO:0000256" key="1">
    <source>
        <dbReference type="SAM" id="SignalP"/>
    </source>
</evidence>
<reference evidence="3" key="1">
    <citation type="submission" date="2021-04" db="EMBL/GenBank/DDBJ databases">
        <title>Pseudonocardia sp. nov., isolated from sandy soil of mangrove forest.</title>
        <authorList>
            <person name="Zan Z."/>
            <person name="Huang R."/>
            <person name="Liu W."/>
        </authorList>
    </citation>
    <scope>NUCLEOTIDE SEQUENCE</scope>
    <source>
        <strain evidence="3">S2-4</strain>
    </source>
</reference>